<keyword evidence="2" id="KW-1185">Reference proteome</keyword>
<proteinExistence type="predicted"/>
<dbReference type="Gramene" id="mRNA:HanXRQr2_Chr10g0430861">
    <property type="protein sequence ID" value="mRNA:HanXRQr2_Chr10g0430861"/>
    <property type="gene ID" value="HanXRQr2_Chr10g0430861"/>
</dbReference>
<name>A0A9K3HWG4_HELAN</name>
<evidence type="ECO:0000313" key="2">
    <source>
        <dbReference type="Proteomes" id="UP000215914"/>
    </source>
</evidence>
<accession>A0A9K3HWG4</accession>
<dbReference type="EMBL" id="MNCJ02000325">
    <property type="protein sequence ID" value="KAF5785635.1"/>
    <property type="molecule type" value="Genomic_DNA"/>
</dbReference>
<dbReference type="AlphaFoldDB" id="A0A9K3HWG4"/>
<comment type="caution">
    <text evidence="1">The sequence shown here is derived from an EMBL/GenBank/DDBJ whole genome shotgun (WGS) entry which is preliminary data.</text>
</comment>
<evidence type="ECO:0000313" key="1">
    <source>
        <dbReference type="EMBL" id="KAF5785635.1"/>
    </source>
</evidence>
<organism evidence="1 2">
    <name type="scientific">Helianthus annuus</name>
    <name type="common">Common sunflower</name>
    <dbReference type="NCBI Taxonomy" id="4232"/>
    <lineage>
        <taxon>Eukaryota</taxon>
        <taxon>Viridiplantae</taxon>
        <taxon>Streptophyta</taxon>
        <taxon>Embryophyta</taxon>
        <taxon>Tracheophyta</taxon>
        <taxon>Spermatophyta</taxon>
        <taxon>Magnoliopsida</taxon>
        <taxon>eudicotyledons</taxon>
        <taxon>Gunneridae</taxon>
        <taxon>Pentapetalae</taxon>
        <taxon>asterids</taxon>
        <taxon>campanulids</taxon>
        <taxon>Asterales</taxon>
        <taxon>Asteraceae</taxon>
        <taxon>Asteroideae</taxon>
        <taxon>Heliantheae alliance</taxon>
        <taxon>Heliantheae</taxon>
        <taxon>Helianthus</taxon>
    </lineage>
</organism>
<protein>
    <submittedName>
        <fullName evidence="1">Uncharacterized protein</fullName>
    </submittedName>
</protein>
<reference evidence="1" key="2">
    <citation type="submission" date="2020-06" db="EMBL/GenBank/DDBJ databases">
        <title>Helianthus annuus Genome sequencing and assembly Release 2.</title>
        <authorList>
            <person name="Gouzy J."/>
            <person name="Langlade N."/>
            <person name="Munos S."/>
        </authorList>
    </citation>
    <scope>NUCLEOTIDE SEQUENCE</scope>
    <source>
        <tissue evidence="1">Leaves</tissue>
    </source>
</reference>
<dbReference type="Proteomes" id="UP000215914">
    <property type="component" value="Unassembled WGS sequence"/>
</dbReference>
<gene>
    <name evidence="1" type="ORF">HanXRQr2_Chr10g0430861</name>
</gene>
<reference evidence="1" key="1">
    <citation type="journal article" date="2017" name="Nature">
        <title>The sunflower genome provides insights into oil metabolism, flowering and Asterid evolution.</title>
        <authorList>
            <person name="Badouin H."/>
            <person name="Gouzy J."/>
            <person name="Grassa C.J."/>
            <person name="Murat F."/>
            <person name="Staton S.E."/>
            <person name="Cottret L."/>
            <person name="Lelandais-Briere C."/>
            <person name="Owens G.L."/>
            <person name="Carrere S."/>
            <person name="Mayjonade B."/>
            <person name="Legrand L."/>
            <person name="Gill N."/>
            <person name="Kane N.C."/>
            <person name="Bowers J.E."/>
            <person name="Hubner S."/>
            <person name="Bellec A."/>
            <person name="Berard A."/>
            <person name="Berges H."/>
            <person name="Blanchet N."/>
            <person name="Boniface M.C."/>
            <person name="Brunel D."/>
            <person name="Catrice O."/>
            <person name="Chaidir N."/>
            <person name="Claudel C."/>
            <person name="Donnadieu C."/>
            <person name="Faraut T."/>
            <person name="Fievet G."/>
            <person name="Helmstetter N."/>
            <person name="King M."/>
            <person name="Knapp S.J."/>
            <person name="Lai Z."/>
            <person name="Le Paslier M.C."/>
            <person name="Lippi Y."/>
            <person name="Lorenzon L."/>
            <person name="Mandel J.R."/>
            <person name="Marage G."/>
            <person name="Marchand G."/>
            <person name="Marquand E."/>
            <person name="Bret-Mestries E."/>
            <person name="Morien E."/>
            <person name="Nambeesan S."/>
            <person name="Nguyen T."/>
            <person name="Pegot-Espagnet P."/>
            <person name="Pouilly N."/>
            <person name="Raftis F."/>
            <person name="Sallet E."/>
            <person name="Schiex T."/>
            <person name="Thomas J."/>
            <person name="Vandecasteele C."/>
            <person name="Vares D."/>
            <person name="Vear F."/>
            <person name="Vautrin S."/>
            <person name="Crespi M."/>
            <person name="Mangin B."/>
            <person name="Burke J.M."/>
            <person name="Salse J."/>
            <person name="Munos S."/>
            <person name="Vincourt P."/>
            <person name="Rieseberg L.H."/>
            <person name="Langlade N.B."/>
        </authorList>
    </citation>
    <scope>NUCLEOTIDE SEQUENCE</scope>
    <source>
        <tissue evidence="1">Leaves</tissue>
    </source>
</reference>
<sequence length="83" mass="9795">MFQNCKPYISFTTVPYTSILSAPLLYVFKGELSDVRRRRFQFGGWFKDAHQLFDKMLQLKFQDANYQPVSFCHGHHLEIKCSS</sequence>